<sequence length="175" mass="20021">MLGTDTTVAGMETKWSGALSRLKNSSLKRKVDTYNCLAKMSRLDRRALFESAPQKRMLRKQYKKRLRINVITEKTVVGGRTDTQPGSSNQEPTVDSVLIEYAKGLKAEDPIHSFILDTSNPKIMRLFSADDQREIKEPTRPRVTPPLFSTLRNRLKTNDSDEITNYNDMEDLLEQ</sequence>
<name>A0A9P6FBZ6_9FUNG</name>
<proteinExistence type="predicted"/>
<evidence type="ECO:0000313" key="2">
    <source>
        <dbReference type="Proteomes" id="UP000723463"/>
    </source>
</evidence>
<reference evidence="1" key="1">
    <citation type="journal article" date="2020" name="Fungal Divers.">
        <title>Resolving the Mortierellaceae phylogeny through synthesis of multi-gene phylogenetics and phylogenomics.</title>
        <authorList>
            <person name="Vandepol N."/>
            <person name="Liber J."/>
            <person name="Desiro A."/>
            <person name="Na H."/>
            <person name="Kennedy M."/>
            <person name="Barry K."/>
            <person name="Grigoriev I.V."/>
            <person name="Miller A.N."/>
            <person name="O'Donnell K."/>
            <person name="Stajich J.E."/>
            <person name="Bonito G."/>
        </authorList>
    </citation>
    <scope>NUCLEOTIDE SEQUENCE</scope>
    <source>
        <strain evidence="1">NRRL 2591</strain>
    </source>
</reference>
<comment type="caution">
    <text evidence="1">The sequence shown here is derived from an EMBL/GenBank/DDBJ whole genome shotgun (WGS) entry which is preliminary data.</text>
</comment>
<organism evidence="1 2">
    <name type="scientific">Mortierella hygrophila</name>
    <dbReference type="NCBI Taxonomy" id="979708"/>
    <lineage>
        <taxon>Eukaryota</taxon>
        <taxon>Fungi</taxon>
        <taxon>Fungi incertae sedis</taxon>
        <taxon>Mucoromycota</taxon>
        <taxon>Mortierellomycotina</taxon>
        <taxon>Mortierellomycetes</taxon>
        <taxon>Mortierellales</taxon>
        <taxon>Mortierellaceae</taxon>
        <taxon>Mortierella</taxon>
    </lineage>
</organism>
<gene>
    <name evidence="1" type="ORF">EC957_007598</name>
</gene>
<dbReference type="AlphaFoldDB" id="A0A9P6FBZ6"/>
<dbReference type="Proteomes" id="UP000723463">
    <property type="component" value="Unassembled WGS sequence"/>
</dbReference>
<evidence type="ECO:0000313" key="1">
    <source>
        <dbReference type="EMBL" id="KAF9547871.1"/>
    </source>
</evidence>
<accession>A0A9P6FBZ6</accession>
<keyword evidence="2" id="KW-1185">Reference proteome</keyword>
<protein>
    <submittedName>
        <fullName evidence="1">Uncharacterized protein</fullName>
    </submittedName>
</protein>
<dbReference type="EMBL" id="JAAAXW010000036">
    <property type="protein sequence ID" value="KAF9547871.1"/>
    <property type="molecule type" value="Genomic_DNA"/>
</dbReference>